<evidence type="ECO:0008006" key="5">
    <source>
        <dbReference type="Google" id="ProtNLM"/>
    </source>
</evidence>
<dbReference type="Proteomes" id="UP000489600">
    <property type="component" value="Unassembled WGS sequence"/>
</dbReference>
<feature type="compositionally biased region" description="Basic and acidic residues" evidence="1">
    <location>
        <begin position="73"/>
        <end position="86"/>
    </location>
</feature>
<feature type="region of interest" description="Disordered" evidence="1">
    <location>
        <begin position="61"/>
        <end position="98"/>
    </location>
</feature>
<sequence length="112" mass="13008">MSSFLLLRWLHQLQVDALLPPPEKTMNRARVSLPVVLAANQISETETETETSTFITTNFRKERNPVMKSSSATEKDNRRKSPEVRKTPTPAEIEEFFSELENDDKQKRFIEK</sequence>
<gene>
    <name evidence="3" type="ORF">ANE_LOCUS8634</name>
</gene>
<feature type="signal peptide" evidence="2">
    <location>
        <begin position="1"/>
        <end position="17"/>
    </location>
</feature>
<evidence type="ECO:0000256" key="1">
    <source>
        <dbReference type="SAM" id="MobiDB-lite"/>
    </source>
</evidence>
<accession>A0A565B965</accession>
<reference evidence="3" key="1">
    <citation type="submission" date="2019-07" db="EMBL/GenBank/DDBJ databases">
        <authorList>
            <person name="Dittberner H."/>
        </authorList>
    </citation>
    <scope>NUCLEOTIDE SEQUENCE [LARGE SCALE GENOMIC DNA]</scope>
</reference>
<protein>
    <recommendedName>
        <fullName evidence="5">Cyclin-dependent kinase inhibitor</fullName>
    </recommendedName>
</protein>
<evidence type="ECO:0000256" key="2">
    <source>
        <dbReference type="SAM" id="SignalP"/>
    </source>
</evidence>
<organism evidence="3 4">
    <name type="scientific">Arabis nemorensis</name>
    <dbReference type="NCBI Taxonomy" id="586526"/>
    <lineage>
        <taxon>Eukaryota</taxon>
        <taxon>Viridiplantae</taxon>
        <taxon>Streptophyta</taxon>
        <taxon>Embryophyta</taxon>
        <taxon>Tracheophyta</taxon>
        <taxon>Spermatophyta</taxon>
        <taxon>Magnoliopsida</taxon>
        <taxon>eudicotyledons</taxon>
        <taxon>Gunneridae</taxon>
        <taxon>Pentapetalae</taxon>
        <taxon>rosids</taxon>
        <taxon>malvids</taxon>
        <taxon>Brassicales</taxon>
        <taxon>Brassicaceae</taxon>
        <taxon>Arabideae</taxon>
        <taxon>Arabis</taxon>
    </lineage>
</organism>
<evidence type="ECO:0000313" key="4">
    <source>
        <dbReference type="Proteomes" id="UP000489600"/>
    </source>
</evidence>
<comment type="caution">
    <text evidence="3">The sequence shown here is derived from an EMBL/GenBank/DDBJ whole genome shotgun (WGS) entry which is preliminary data.</text>
</comment>
<dbReference type="OrthoDB" id="9940972at2759"/>
<dbReference type="AlphaFoldDB" id="A0A565B965"/>
<keyword evidence="4" id="KW-1185">Reference proteome</keyword>
<dbReference type="EMBL" id="CABITT030000003">
    <property type="protein sequence ID" value="VVA98189.1"/>
    <property type="molecule type" value="Genomic_DNA"/>
</dbReference>
<name>A0A565B965_9BRAS</name>
<keyword evidence="2" id="KW-0732">Signal</keyword>
<evidence type="ECO:0000313" key="3">
    <source>
        <dbReference type="EMBL" id="VVA98189.1"/>
    </source>
</evidence>
<feature type="chain" id="PRO_5022165738" description="Cyclin-dependent kinase inhibitor" evidence="2">
    <location>
        <begin position="18"/>
        <end position="112"/>
    </location>
</feature>
<proteinExistence type="predicted"/>